<sequence length="169" mass="17281">MANKKKIPGTKALIQGFSRVQIKKNGEVVGDSGWNGPNMIVNGGVQQFIMNLIGGTTGSLQVGAIAIGSGGTVASDATIMGGEYGGTALRKAVTVATTQRAASNGTATLQFSASWASGDNSGSSNISNIGLFNVSTAQGSLFAANTYASSQWSNNQDVYASYQIRVSFS</sequence>
<protein>
    <recommendedName>
        <fullName evidence="2">Tail protein</fullName>
    </recommendedName>
</protein>
<accession>A0A6M3L8U0</accession>
<gene>
    <name evidence="1" type="ORF">MM415B02490_0006</name>
</gene>
<name>A0A6M3L8U0_9ZZZZ</name>
<dbReference type="EMBL" id="MT142873">
    <property type="protein sequence ID" value="QJA89854.1"/>
    <property type="molecule type" value="Genomic_DNA"/>
</dbReference>
<evidence type="ECO:0000313" key="1">
    <source>
        <dbReference type="EMBL" id="QJA89854.1"/>
    </source>
</evidence>
<evidence type="ECO:0008006" key="2">
    <source>
        <dbReference type="Google" id="ProtNLM"/>
    </source>
</evidence>
<dbReference type="AlphaFoldDB" id="A0A6M3L8U0"/>
<reference evidence="1" key="1">
    <citation type="submission" date="2020-03" db="EMBL/GenBank/DDBJ databases">
        <title>The deep terrestrial virosphere.</title>
        <authorList>
            <person name="Holmfeldt K."/>
            <person name="Nilsson E."/>
            <person name="Simone D."/>
            <person name="Lopez-Fernandez M."/>
            <person name="Wu X."/>
            <person name="de Brujin I."/>
            <person name="Lundin D."/>
            <person name="Andersson A."/>
            <person name="Bertilsson S."/>
            <person name="Dopson M."/>
        </authorList>
    </citation>
    <scope>NUCLEOTIDE SEQUENCE</scope>
    <source>
        <strain evidence="1">MM415B02490</strain>
    </source>
</reference>
<proteinExistence type="predicted"/>
<organism evidence="1">
    <name type="scientific">viral metagenome</name>
    <dbReference type="NCBI Taxonomy" id="1070528"/>
    <lineage>
        <taxon>unclassified sequences</taxon>
        <taxon>metagenomes</taxon>
        <taxon>organismal metagenomes</taxon>
    </lineage>
</organism>